<proteinExistence type="predicted"/>
<feature type="transmembrane region" description="Helical" evidence="1">
    <location>
        <begin position="65"/>
        <end position="85"/>
    </location>
</feature>
<evidence type="ECO:0000313" key="3">
    <source>
        <dbReference type="Proteomes" id="UP001155241"/>
    </source>
</evidence>
<dbReference type="AlphaFoldDB" id="A0A9X2FBS3"/>
<organism evidence="2 3">
    <name type="scientific">Aeoliella straminimaris</name>
    <dbReference type="NCBI Taxonomy" id="2954799"/>
    <lineage>
        <taxon>Bacteria</taxon>
        <taxon>Pseudomonadati</taxon>
        <taxon>Planctomycetota</taxon>
        <taxon>Planctomycetia</taxon>
        <taxon>Pirellulales</taxon>
        <taxon>Lacipirellulaceae</taxon>
        <taxon>Aeoliella</taxon>
    </lineage>
</organism>
<keyword evidence="1" id="KW-1133">Transmembrane helix</keyword>
<evidence type="ECO:0000256" key="1">
    <source>
        <dbReference type="SAM" id="Phobius"/>
    </source>
</evidence>
<name>A0A9X2FBS3_9BACT</name>
<gene>
    <name evidence="2" type="ORF">NG895_15585</name>
</gene>
<keyword evidence="1" id="KW-0812">Transmembrane</keyword>
<reference evidence="2" key="1">
    <citation type="submission" date="2022-06" db="EMBL/GenBank/DDBJ databases">
        <title>Aeoliella straminimaris, a novel planctomycete from sediments.</title>
        <authorList>
            <person name="Vitorino I.R."/>
            <person name="Lage O.M."/>
        </authorList>
    </citation>
    <scope>NUCLEOTIDE SEQUENCE</scope>
    <source>
        <strain evidence="2">ICT_H6.2</strain>
    </source>
</reference>
<sequence length="180" mass="19652">MSKHQRRHYFVDRQVQGRLLRQLVNCWAISLLIAGGLMLAGWIFVSPGISGFVGPNSFMTKILPMALVGVVASALALPVMLWSMVRVTHRFVGPIVRFKKHLRKAAESGQLAPLHFRDEDDWHELAEAYNELVLRIQAERVGSPQPGSAPQSAPVATDDSTACIAAMEAGEKELAGSPSP</sequence>
<accession>A0A9X2FBS3</accession>
<keyword evidence="1" id="KW-0472">Membrane</keyword>
<dbReference type="EMBL" id="JAMXLR010000055">
    <property type="protein sequence ID" value="MCO6045333.1"/>
    <property type="molecule type" value="Genomic_DNA"/>
</dbReference>
<feature type="transmembrane region" description="Helical" evidence="1">
    <location>
        <begin position="23"/>
        <end position="45"/>
    </location>
</feature>
<dbReference type="Proteomes" id="UP001155241">
    <property type="component" value="Unassembled WGS sequence"/>
</dbReference>
<protein>
    <recommendedName>
        <fullName evidence="4">HAMP domain-containing protein</fullName>
    </recommendedName>
</protein>
<evidence type="ECO:0008006" key="4">
    <source>
        <dbReference type="Google" id="ProtNLM"/>
    </source>
</evidence>
<evidence type="ECO:0000313" key="2">
    <source>
        <dbReference type="EMBL" id="MCO6045333.1"/>
    </source>
</evidence>
<comment type="caution">
    <text evidence="2">The sequence shown here is derived from an EMBL/GenBank/DDBJ whole genome shotgun (WGS) entry which is preliminary data.</text>
</comment>
<keyword evidence="3" id="KW-1185">Reference proteome</keyword>
<dbReference type="RefSeq" id="WP_252853448.1">
    <property type="nucleotide sequence ID" value="NZ_JAMXLR010000055.1"/>
</dbReference>